<dbReference type="PANTHER" id="PTHR48438:SF1">
    <property type="entry name" value="ALPHA-(1,3)-FUCOSYLTRANSFERASE C-RELATED"/>
    <property type="match status" value="1"/>
</dbReference>
<evidence type="ECO:0000256" key="2">
    <source>
        <dbReference type="ARBA" id="ARBA00004922"/>
    </source>
</evidence>
<comment type="subcellular location">
    <subcellularLocation>
        <location evidence="1">Golgi apparatus membrane</location>
        <topology evidence="1">Single-pass type II membrane protein</topology>
    </subcellularLocation>
    <subcellularLocation>
        <location evidence="12">Golgi apparatus</location>
        <location evidence="12">Golgi stack membrane</location>
        <topology evidence="12">Single-pass type II membrane protein</topology>
    </subcellularLocation>
</comment>
<dbReference type="GO" id="GO:0000139">
    <property type="term" value="C:Golgi membrane"/>
    <property type="evidence" value="ECO:0007669"/>
    <property type="project" value="UniProtKB-SubCell"/>
</dbReference>
<dbReference type="Pfam" id="PF00852">
    <property type="entry name" value="Glyco_transf_10"/>
    <property type="match status" value="1"/>
</dbReference>
<evidence type="ECO:0000256" key="9">
    <source>
        <dbReference type="ARBA" id="ARBA00023034"/>
    </source>
</evidence>
<dbReference type="Gene3D" id="3.40.50.11660">
    <property type="entry name" value="Glycosyl transferase family 10, C-terminal domain"/>
    <property type="match status" value="1"/>
</dbReference>
<evidence type="ECO:0000256" key="8">
    <source>
        <dbReference type="ARBA" id="ARBA00022989"/>
    </source>
</evidence>
<dbReference type="EC" id="2.4.1.-" evidence="12"/>
<keyword evidence="5 12" id="KW-0808">Transferase</keyword>
<evidence type="ECO:0000259" key="13">
    <source>
        <dbReference type="Pfam" id="PF00852"/>
    </source>
</evidence>
<comment type="pathway">
    <text evidence="2">Protein modification; protein glycosylation.</text>
</comment>
<keyword evidence="6 12" id="KW-0812">Transmembrane</keyword>
<keyword evidence="10 12" id="KW-0472">Membrane</keyword>
<dbReference type="InterPro" id="IPR031481">
    <property type="entry name" value="Glyco_tran_10_N"/>
</dbReference>
<evidence type="ECO:0000313" key="16">
    <source>
        <dbReference type="Proteomes" id="UP001152320"/>
    </source>
</evidence>
<evidence type="ECO:0000256" key="10">
    <source>
        <dbReference type="ARBA" id="ARBA00023136"/>
    </source>
</evidence>
<keyword evidence="9 12" id="KW-0333">Golgi apparatus</keyword>
<dbReference type="AlphaFoldDB" id="A0A9Q1C704"/>
<keyword evidence="11" id="KW-0325">Glycoprotein</keyword>
<dbReference type="PANTHER" id="PTHR48438">
    <property type="entry name" value="ALPHA-(1,3)-FUCOSYLTRANSFERASE C-RELATED"/>
    <property type="match status" value="1"/>
</dbReference>
<dbReference type="GO" id="GO:0032580">
    <property type="term" value="C:Golgi cisterna membrane"/>
    <property type="evidence" value="ECO:0007669"/>
    <property type="project" value="UniProtKB-SubCell"/>
</dbReference>
<evidence type="ECO:0000256" key="6">
    <source>
        <dbReference type="ARBA" id="ARBA00022692"/>
    </source>
</evidence>
<dbReference type="EMBL" id="JAIZAY010000006">
    <property type="protein sequence ID" value="KAJ8039896.1"/>
    <property type="molecule type" value="Genomic_DNA"/>
</dbReference>
<evidence type="ECO:0000256" key="11">
    <source>
        <dbReference type="ARBA" id="ARBA00023180"/>
    </source>
</evidence>
<evidence type="ECO:0000256" key="5">
    <source>
        <dbReference type="ARBA" id="ARBA00022679"/>
    </source>
</evidence>
<dbReference type="Pfam" id="PF17039">
    <property type="entry name" value="Glyco_tran_10_N"/>
    <property type="match status" value="1"/>
</dbReference>
<gene>
    <name evidence="15" type="ORF">HOLleu_14047</name>
</gene>
<feature type="domain" description="Fucosyltransferase C-terminal" evidence="13">
    <location>
        <begin position="333"/>
        <end position="508"/>
    </location>
</feature>
<reference evidence="15" key="1">
    <citation type="submission" date="2021-10" db="EMBL/GenBank/DDBJ databases">
        <title>Tropical sea cucumber genome reveals ecological adaptation and Cuvierian tubules defense mechanism.</title>
        <authorList>
            <person name="Chen T."/>
        </authorList>
    </citation>
    <scope>NUCLEOTIDE SEQUENCE</scope>
    <source>
        <strain evidence="15">Nanhai2018</strain>
        <tissue evidence="15">Muscle</tissue>
    </source>
</reference>
<evidence type="ECO:0000256" key="7">
    <source>
        <dbReference type="ARBA" id="ARBA00022968"/>
    </source>
</evidence>
<name>A0A9Q1C704_HOLLE</name>
<dbReference type="OrthoDB" id="427096at2759"/>
<dbReference type="SUPFAM" id="SSF53756">
    <property type="entry name" value="UDP-Glycosyltransferase/glycogen phosphorylase"/>
    <property type="match status" value="1"/>
</dbReference>
<organism evidence="15 16">
    <name type="scientific">Holothuria leucospilota</name>
    <name type="common">Black long sea cucumber</name>
    <name type="synonym">Mertensiothuria leucospilota</name>
    <dbReference type="NCBI Taxonomy" id="206669"/>
    <lineage>
        <taxon>Eukaryota</taxon>
        <taxon>Metazoa</taxon>
        <taxon>Echinodermata</taxon>
        <taxon>Eleutherozoa</taxon>
        <taxon>Echinozoa</taxon>
        <taxon>Holothuroidea</taxon>
        <taxon>Aspidochirotacea</taxon>
        <taxon>Aspidochirotida</taxon>
        <taxon>Holothuriidae</taxon>
        <taxon>Holothuria</taxon>
    </lineage>
</organism>
<sequence length="529" mass="60631">MALLPRRKLLVIKLCVILTAFTFVNFLVLLPRERTLNVLSDHLVIKTILFKNNSLRESRLKIHGSDNTTDLQPISLETSNYVGLSRQVHRGDNHQFGPLTKDNHSNRRIRISIDNTPVQSVNLKQGEIVKEEGKSSKIQLWQETGKSVNGLKVYEIPVINTGTKSKPWEQKSSSVSSNLSGRKGSLVNKTNLYNTLSRLPQDVPCVTIGVYCNIRKGRWQGNHFCPATNCTVKVVQSDNYTHLRDADAFYVPQSSLSHVNLQKLNTYRPRDQIWIFNAFESPVHTFTAGGRWAEQGFNWTLTYRTDSTFPSPYGRYIPGTPMVPANDTTNWAENKTKFAAWIGSNCHNTQWPRLSYVRKLQALIPLDTFGSCGTKTCPKSLKCGEILRQYKFFFALENSACKDYITEKFWAAPFRNNLIPVVYGPTREDYEKVAPPKSFIHVQDFKTMAELSHYLKILDENDDLFNEYFEWKKQGSVEMNLIGNYYISKNIMCPIGEKILSMRRERIVEKNTVDMTAWWVKSCRVGSMP</sequence>
<accession>A0A9Q1C704</accession>
<comment type="caution">
    <text evidence="15">The sequence shown here is derived from an EMBL/GenBank/DDBJ whole genome shotgun (WGS) entry which is preliminary data.</text>
</comment>
<proteinExistence type="inferred from homology"/>
<evidence type="ECO:0000256" key="3">
    <source>
        <dbReference type="ARBA" id="ARBA00008919"/>
    </source>
</evidence>
<evidence type="ECO:0000259" key="14">
    <source>
        <dbReference type="Pfam" id="PF17039"/>
    </source>
</evidence>
<keyword evidence="7" id="KW-0735">Signal-anchor</keyword>
<feature type="transmembrane region" description="Helical" evidence="12">
    <location>
        <begin position="9"/>
        <end position="30"/>
    </location>
</feature>
<evidence type="ECO:0000256" key="1">
    <source>
        <dbReference type="ARBA" id="ARBA00004323"/>
    </source>
</evidence>
<keyword evidence="16" id="KW-1185">Reference proteome</keyword>
<protein>
    <recommendedName>
        <fullName evidence="12">Fucosyltransferase</fullName>
        <ecNumber evidence="12">2.4.1.-</ecNumber>
    </recommendedName>
</protein>
<keyword evidence="4 12" id="KW-0328">Glycosyltransferase</keyword>
<evidence type="ECO:0000256" key="12">
    <source>
        <dbReference type="RuleBase" id="RU003832"/>
    </source>
</evidence>
<evidence type="ECO:0000256" key="4">
    <source>
        <dbReference type="ARBA" id="ARBA00022676"/>
    </source>
</evidence>
<dbReference type="Proteomes" id="UP001152320">
    <property type="component" value="Chromosome 6"/>
</dbReference>
<dbReference type="FunFam" id="3.40.50.11660:FF:000004">
    <property type="entry name" value="Glycoprotein 3-alpha-L-fucosyltransferase A"/>
    <property type="match status" value="1"/>
</dbReference>
<comment type="similarity">
    <text evidence="3 12">Belongs to the glycosyltransferase 10 family.</text>
</comment>
<keyword evidence="8 12" id="KW-1133">Transmembrane helix</keyword>
<evidence type="ECO:0000313" key="15">
    <source>
        <dbReference type="EMBL" id="KAJ8039896.1"/>
    </source>
</evidence>
<dbReference type="InterPro" id="IPR055270">
    <property type="entry name" value="Glyco_tran_10_C"/>
</dbReference>
<dbReference type="GO" id="GO:0008417">
    <property type="term" value="F:fucosyltransferase activity"/>
    <property type="evidence" value="ECO:0007669"/>
    <property type="project" value="InterPro"/>
</dbReference>
<feature type="domain" description="Fucosyltransferase N-terminal" evidence="14">
    <location>
        <begin position="225"/>
        <end position="314"/>
    </location>
</feature>
<dbReference type="InterPro" id="IPR038577">
    <property type="entry name" value="GT10-like_C_sf"/>
</dbReference>
<dbReference type="InterPro" id="IPR001503">
    <property type="entry name" value="Glyco_trans_10"/>
</dbReference>